<dbReference type="PANTHER" id="PTHR40255:SF1">
    <property type="entry name" value="PROTOPORPHYRINOGEN IX OXIDASE"/>
    <property type="match status" value="1"/>
</dbReference>
<keyword evidence="17" id="KW-1185">Reference proteome</keyword>
<keyword evidence="11 14" id="KW-0408">Iron</keyword>
<comment type="subunit">
    <text evidence="14">Homodimer.</text>
</comment>
<evidence type="ECO:0000256" key="14">
    <source>
        <dbReference type="HAMAP-Rule" id="MF_02239"/>
    </source>
</evidence>
<evidence type="ECO:0000313" key="16">
    <source>
        <dbReference type="EMBL" id="MDQ0449466.1"/>
    </source>
</evidence>
<evidence type="ECO:0000256" key="11">
    <source>
        <dbReference type="ARBA" id="ARBA00023004"/>
    </source>
</evidence>
<dbReference type="RefSeq" id="WP_238201323.1">
    <property type="nucleotide sequence ID" value="NZ_BPQE01000003.1"/>
</dbReference>
<dbReference type="Pfam" id="PF03653">
    <property type="entry name" value="UPF0093"/>
    <property type="match status" value="1"/>
</dbReference>
<comment type="pathway">
    <text evidence="2 14 15">Porphyrin-containing compound metabolism; protoporphyrin-IX biosynthesis; protoporphyrin-IX from protoporphyrinogen-IX: step 1/1.</text>
</comment>
<keyword evidence="5 14" id="KW-1003">Cell membrane</keyword>
<feature type="binding site" description="axial binding residue" evidence="14">
    <location>
        <position position="10"/>
    </location>
    <ligand>
        <name>heme</name>
        <dbReference type="ChEBI" id="CHEBI:30413"/>
    </ligand>
    <ligandPart>
        <name>Fe</name>
        <dbReference type="ChEBI" id="CHEBI:18248"/>
    </ligandPart>
</feature>
<comment type="caution">
    <text evidence="16">The sequence shown here is derived from an EMBL/GenBank/DDBJ whole genome shotgun (WGS) entry which is preliminary data.</text>
</comment>
<evidence type="ECO:0000256" key="5">
    <source>
        <dbReference type="ARBA" id="ARBA00022475"/>
    </source>
</evidence>
<keyword evidence="12 14" id="KW-0472">Membrane</keyword>
<sequence>MLYDWIKAGHIVSLIAWMAAMLYLPRLFVYHASLPPGSEAQSATFKIMERRLLKAIMTPAMIATWAFGLLLAWMSGYYASHWLQAKFALVVALSGIHGWLARMVKDFAADRNRRGHKFYRVINEVPTLLMIVIVVLATVKPGF</sequence>
<evidence type="ECO:0000256" key="6">
    <source>
        <dbReference type="ARBA" id="ARBA00022617"/>
    </source>
</evidence>
<dbReference type="Proteomes" id="UP001231124">
    <property type="component" value="Unassembled WGS sequence"/>
</dbReference>
<organism evidence="16 17">
    <name type="scientific">Methylobacterium aerolatum</name>
    <dbReference type="NCBI Taxonomy" id="418708"/>
    <lineage>
        <taxon>Bacteria</taxon>
        <taxon>Pseudomonadati</taxon>
        <taxon>Pseudomonadota</taxon>
        <taxon>Alphaproteobacteria</taxon>
        <taxon>Hyphomicrobiales</taxon>
        <taxon>Methylobacteriaceae</taxon>
        <taxon>Methylobacterium</taxon>
    </lineage>
</organism>
<comment type="cofactor">
    <cofactor evidence="14 15">
        <name>heme b</name>
        <dbReference type="ChEBI" id="CHEBI:60344"/>
    </cofactor>
    <text evidence="14 15">Binds 1 heme b (iron(II)-protoporphyrin IX) group per subunit.</text>
</comment>
<feature type="transmembrane region" description="Helical" evidence="14">
    <location>
        <begin position="55"/>
        <end position="75"/>
    </location>
</feature>
<evidence type="ECO:0000256" key="1">
    <source>
        <dbReference type="ARBA" id="ARBA00004651"/>
    </source>
</evidence>
<keyword evidence="6 14" id="KW-0349">Heme</keyword>
<dbReference type="EMBL" id="JAUSVP010000015">
    <property type="protein sequence ID" value="MDQ0449466.1"/>
    <property type="molecule type" value="Genomic_DNA"/>
</dbReference>
<comment type="catalytic activity">
    <reaction evidence="13 14 15">
        <text>protoporphyrinogen IX + 3 A = protoporphyrin IX + 3 AH2</text>
        <dbReference type="Rhea" id="RHEA:62000"/>
        <dbReference type="ChEBI" id="CHEBI:13193"/>
        <dbReference type="ChEBI" id="CHEBI:17499"/>
        <dbReference type="ChEBI" id="CHEBI:57306"/>
        <dbReference type="ChEBI" id="CHEBI:57307"/>
    </reaction>
</comment>
<name>A0ABU0I4D8_9HYPH</name>
<feature type="transmembrane region" description="Helical" evidence="14">
    <location>
        <begin position="121"/>
        <end position="139"/>
    </location>
</feature>
<feature type="transmembrane region" description="Helical" evidence="14">
    <location>
        <begin position="81"/>
        <end position="100"/>
    </location>
</feature>
<evidence type="ECO:0000313" key="17">
    <source>
        <dbReference type="Proteomes" id="UP001231124"/>
    </source>
</evidence>
<gene>
    <name evidence="16" type="ORF">QO012_003985</name>
</gene>
<feature type="binding site" description="axial binding residue" evidence="14">
    <location>
        <position position="86"/>
    </location>
    <ligand>
        <name>heme</name>
        <dbReference type="ChEBI" id="CHEBI:30413"/>
    </ligand>
    <ligandPart>
        <name>Fe</name>
        <dbReference type="ChEBI" id="CHEBI:18248"/>
    </ligandPart>
</feature>
<evidence type="ECO:0000256" key="13">
    <source>
        <dbReference type="ARBA" id="ARBA00048390"/>
    </source>
</evidence>
<dbReference type="PIRSF" id="PIRSF004638">
    <property type="entry name" value="UCP004638"/>
    <property type="match status" value="1"/>
</dbReference>
<keyword evidence="9 14" id="KW-1133">Transmembrane helix</keyword>
<evidence type="ECO:0000256" key="2">
    <source>
        <dbReference type="ARBA" id="ARBA00005073"/>
    </source>
</evidence>
<evidence type="ECO:0000256" key="3">
    <source>
        <dbReference type="ARBA" id="ARBA00006501"/>
    </source>
</evidence>
<keyword evidence="8 14" id="KW-0479">Metal-binding</keyword>
<keyword evidence="10 14" id="KW-0560">Oxidoreductase</keyword>
<evidence type="ECO:0000256" key="10">
    <source>
        <dbReference type="ARBA" id="ARBA00023002"/>
    </source>
</evidence>
<comment type="function">
    <text evidence="14 15">Catalyzes the oxidation of protoporphyrinogen IX to protoporphyrin IX.</text>
</comment>
<evidence type="ECO:0000256" key="4">
    <source>
        <dbReference type="ARBA" id="ARBA00017504"/>
    </source>
</evidence>
<evidence type="ECO:0000256" key="9">
    <source>
        <dbReference type="ARBA" id="ARBA00022989"/>
    </source>
</evidence>
<feature type="transmembrane region" description="Helical" evidence="14">
    <location>
        <begin position="6"/>
        <end position="24"/>
    </location>
</feature>
<comment type="similarity">
    <text evidence="3 14 15">Belongs to the HemJ family.</text>
</comment>
<dbReference type="EC" id="1.3.99.-" evidence="14 15"/>
<evidence type="ECO:0000256" key="12">
    <source>
        <dbReference type="ARBA" id="ARBA00023136"/>
    </source>
</evidence>
<evidence type="ECO:0000256" key="8">
    <source>
        <dbReference type="ARBA" id="ARBA00022723"/>
    </source>
</evidence>
<reference evidence="16 17" key="1">
    <citation type="submission" date="2023-07" db="EMBL/GenBank/DDBJ databases">
        <title>Genomic Encyclopedia of Type Strains, Phase IV (KMG-IV): sequencing the most valuable type-strain genomes for metagenomic binning, comparative biology and taxonomic classification.</title>
        <authorList>
            <person name="Goeker M."/>
        </authorList>
    </citation>
    <scope>NUCLEOTIDE SEQUENCE [LARGE SCALE GENOMIC DNA]</scope>
    <source>
        <strain evidence="16 17">DSM 19013</strain>
    </source>
</reference>
<comment type="subcellular location">
    <subcellularLocation>
        <location evidence="1 14">Cell membrane</location>
        <topology evidence="1 14">Multi-pass membrane protein</topology>
    </subcellularLocation>
</comment>
<protein>
    <recommendedName>
        <fullName evidence="4 14">Protoporphyrinogen IX oxidase</fullName>
        <shortName evidence="14">PPO</shortName>
        <ecNumber evidence="14 15">1.3.99.-</ecNumber>
    </recommendedName>
</protein>
<dbReference type="InterPro" id="IPR005265">
    <property type="entry name" value="HemJ-like"/>
</dbReference>
<dbReference type="HAMAP" id="MF_02239">
    <property type="entry name" value="HemJ"/>
    <property type="match status" value="1"/>
</dbReference>
<proteinExistence type="inferred from homology"/>
<keyword evidence="7 14" id="KW-0812">Transmembrane</keyword>
<accession>A0ABU0I4D8</accession>
<dbReference type="NCBIfam" id="TIGR00701">
    <property type="entry name" value="protoporphyrinogen oxidase HemJ"/>
    <property type="match status" value="1"/>
</dbReference>
<evidence type="ECO:0000256" key="15">
    <source>
        <dbReference type="PIRNR" id="PIRNR004638"/>
    </source>
</evidence>
<evidence type="ECO:0000256" key="7">
    <source>
        <dbReference type="ARBA" id="ARBA00022692"/>
    </source>
</evidence>
<dbReference type="PANTHER" id="PTHR40255">
    <property type="entry name" value="UPF0093 MEMBRANE PROTEIN SLR1790"/>
    <property type="match status" value="1"/>
</dbReference>